<feature type="compositionally biased region" description="Basic and acidic residues" evidence="8">
    <location>
        <begin position="35"/>
        <end position="44"/>
    </location>
</feature>
<dbReference type="Pfam" id="PF00439">
    <property type="entry name" value="Bromodomain"/>
    <property type="match status" value="1"/>
</dbReference>
<sequence length="526" mass="60025">MGENKKDKKYQTKKRPSTSEEQKSSHRIKISLKLKKSDDTDNQKNVRIPSTKHYNETSTAAKDHRQTKRRRRTVNNGAQLPEIHKPPKLKIRLKRPGKTNIEQAIRKERVSSKVQEIRKERVSNKLRSNQKKRKDLVSVMNKLLDAFVKKDAYGFFLEPVNTEMVTDYLTIIKQPMDFGTMRRKVAKKEYQTMDHFKAEFALVCNNAKTYNAPETIYYKCADKIWQYVAEGGIRGNKSFGFAGSSTSKGTKQSKKSKRNDGGRGHMYCSDGSLDISFYLKRMEKPESFGQTPLLTVISSSRLIGERIEREATFLDYGPYATLGIDPPQISTQGMSHMYNLYGDERGYAYARSLRTFVQGIGPEIEEYVENTLDNLSRGAMSIDKKVAALCKMDISPEDEKMSAIVSNNELGQVDVMKELENIRNAPGFRKMISDLERWSTEKIDIHMLGVDLNSQPVPKMRNSRQNTAGWKCANCLTSVTPGWRAGETPEQKLCNACGLYYAKNKSHRPANLWQNQVGVITQKDHL</sequence>
<evidence type="ECO:0000256" key="4">
    <source>
        <dbReference type="ARBA" id="ARBA00023163"/>
    </source>
</evidence>
<dbReference type="InterPro" id="IPR051831">
    <property type="entry name" value="Bromodomain_contain_prot"/>
</dbReference>
<dbReference type="PROSITE" id="PS00344">
    <property type="entry name" value="GATA_ZN_FINGER_1"/>
    <property type="match status" value="1"/>
</dbReference>
<dbReference type="OrthoDB" id="21449at2759"/>
<dbReference type="Proteomes" id="UP000789739">
    <property type="component" value="Unassembled WGS sequence"/>
</dbReference>
<dbReference type="Gene3D" id="3.30.50.10">
    <property type="entry name" value="Erythroid Transcription Factor GATA-1, subunit A"/>
    <property type="match status" value="1"/>
</dbReference>
<dbReference type="InterPro" id="IPR036427">
    <property type="entry name" value="Bromodomain-like_sf"/>
</dbReference>
<feature type="compositionally biased region" description="Basic residues" evidence="8">
    <location>
        <begin position="25"/>
        <end position="34"/>
    </location>
</feature>
<evidence type="ECO:0000256" key="7">
    <source>
        <dbReference type="PROSITE-ProRule" id="PRU00094"/>
    </source>
</evidence>
<dbReference type="InterPro" id="IPR021900">
    <property type="entry name" value="DUF3512"/>
</dbReference>
<name>A0A9N8Z326_9GLOM</name>
<evidence type="ECO:0000259" key="9">
    <source>
        <dbReference type="PROSITE" id="PS50014"/>
    </source>
</evidence>
<evidence type="ECO:0000256" key="2">
    <source>
        <dbReference type="ARBA" id="ARBA00023015"/>
    </source>
</evidence>
<dbReference type="EMBL" id="CAJVPI010000061">
    <property type="protein sequence ID" value="CAG8470026.1"/>
    <property type="molecule type" value="Genomic_DNA"/>
</dbReference>
<dbReference type="Pfam" id="PF00320">
    <property type="entry name" value="GATA"/>
    <property type="match status" value="1"/>
</dbReference>
<evidence type="ECO:0000313" key="12">
    <source>
        <dbReference type="Proteomes" id="UP000789739"/>
    </source>
</evidence>
<keyword evidence="4" id="KW-0804">Transcription</keyword>
<dbReference type="InterPro" id="IPR001487">
    <property type="entry name" value="Bromodomain"/>
</dbReference>
<dbReference type="SUPFAM" id="SSF57716">
    <property type="entry name" value="Glucocorticoid receptor-like (DNA-binding domain)"/>
    <property type="match status" value="1"/>
</dbReference>
<dbReference type="SUPFAM" id="SSF47370">
    <property type="entry name" value="Bromodomain"/>
    <property type="match status" value="1"/>
</dbReference>
<dbReference type="InterPro" id="IPR000679">
    <property type="entry name" value="Znf_GATA"/>
</dbReference>
<dbReference type="PANTHER" id="PTHR22881">
    <property type="entry name" value="BROMODOMAIN CONTAINING PROTEIN"/>
    <property type="match status" value="1"/>
</dbReference>
<dbReference type="PRINTS" id="PR00503">
    <property type="entry name" value="BROMODOMAIN"/>
</dbReference>
<keyword evidence="12" id="KW-1185">Reference proteome</keyword>
<feature type="region of interest" description="Disordered" evidence="8">
    <location>
        <begin position="1"/>
        <end position="81"/>
    </location>
</feature>
<dbReference type="GO" id="GO:0006325">
    <property type="term" value="P:chromatin organization"/>
    <property type="evidence" value="ECO:0007669"/>
    <property type="project" value="UniProtKB-ARBA"/>
</dbReference>
<evidence type="ECO:0000313" key="11">
    <source>
        <dbReference type="EMBL" id="CAG8470026.1"/>
    </source>
</evidence>
<dbReference type="AlphaFoldDB" id="A0A9N8Z326"/>
<reference evidence="11" key="1">
    <citation type="submission" date="2021-06" db="EMBL/GenBank/DDBJ databases">
        <authorList>
            <person name="Kallberg Y."/>
            <person name="Tangrot J."/>
            <person name="Rosling A."/>
        </authorList>
    </citation>
    <scope>NUCLEOTIDE SEQUENCE</scope>
    <source>
        <strain evidence="11">BR232B</strain>
    </source>
</reference>
<dbReference type="SMART" id="SM00401">
    <property type="entry name" value="ZnF_GATA"/>
    <property type="match status" value="1"/>
</dbReference>
<feature type="region of interest" description="Disordered" evidence="8">
    <location>
        <begin position="243"/>
        <end position="264"/>
    </location>
</feature>
<proteinExistence type="predicted"/>
<dbReference type="GO" id="GO:0006357">
    <property type="term" value="P:regulation of transcription by RNA polymerase II"/>
    <property type="evidence" value="ECO:0007669"/>
    <property type="project" value="TreeGrafter"/>
</dbReference>
<dbReference type="GO" id="GO:0043565">
    <property type="term" value="F:sequence-specific DNA binding"/>
    <property type="evidence" value="ECO:0007669"/>
    <property type="project" value="InterPro"/>
</dbReference>
<keyword evidence="3 6" id="KW-0103">Bromodomain</keyword>
<feature type="domain" description="GATA-type" evidence="10">
    <location>
        <begin position="466"/>
        <end position="523"/>
    </location>
</feature>
<comment type="subcellular location">
    <subcellularLocation>
        <location evidence="1">Nucleus</location>
    </subcellularLocation>
</comment>
<dbReference type="GO" id="GO:0008270">
    <property type="term" value="F:zinc ion binding"/>
    <property type="evidence" value="ECO:0007669"/>
    <property type="project" value="UniProtKB-KW"/>
</dbReference>
<dbReference type="CDD" id="cd00202">
    <property type="entry name" value="ZnF_GATA"/>
    <property type="match status" value="1"/>
</dbReference>
<protein>
    <submittedName>
        <fullName evidence="11">6254_t:CDS:1</fullName>
    </submittedName>
</protein>
<evidence type="ECO:0000256" key="3">
    <source>
        <dbReference type="ARBA" id="ARBA00023117"/>
    </source>
</evidence>
<accession>A0A9N8Z326</accession>
<comment type="caution">
    <text evidence="11">The sequence shown here is derived from an EMBL/GenBank/DDBJ whole genome shotgun (WGS) entry which is preliminary data.</text>
</comment>
<gene>
    <name evidence="11" type="ORF">PBRASI_LOCUS1024</name>
</gene>
<feature type="compositionally biased region" description="Basic and acidic residues" evidence="8">
    <location>
        <begin position="1"/>
        <end position="10"/>
    </location>
</feature>
<dbReference type="InterPro" id="IPR013088">
    <property type="entry name" value="Znf_NHR/GATA"/>
</dbReference>
<evidence type="ECO:0000256" key="6">
    <source>
        <dbReference type="PROSITE-ProRule" id="PRU00035"/>
    </source>
</evidence>
<keyword evidence="7" id="KW-0863">Zinc-finger</keyword>
<keyword evidence="7" id="KW-0479">Metal-binding</keyword>
<dbReference type="PROSITE" id="PS50014">
    <property type="entry name" value="BROMODOMAIN_2"/>
    <property type="match status" value="1"/>
</dbReference>
<evidence type="ECO:0000256" key="1">
    <source>
        <dbReference type="ARBA" id="ARBA00004123"/>
    </source>
</evidence>
<keyword evidence="7" id="KW-0862">Zinc</keyword>
<evidence type="ECO:0000256" key="8">
    <source>
        <dbReference type="SAM" id="MobiDB-lite"/>
    </source>
</evidence>
<evidence type="ECO:0000259" key="10">
    <source>
        <dbReference type="PROSITE" id="PS50114"/>
    </source>
</evidence>
<keyword evidence="2" id="KW-0805">Transcription regulation</keyword>
<dbReference type="Gene3D" id="1.20.920.10">
    <property type="entry name" value="Bromodomain-like"/>
    <property type="match status" value="1"/>
</dbReference>
<evidence type="ECO:0000256" key="5">
    <source>
        <dbReference type="ARBA" id="ARBA00023242"/>
    </source>
</evidence>
<dbReference type="GO" id="GO:0005634">
    <property type="term" value="C:nucleus"/>
    <property type="evidence" value="ECO:0007669"/>
    <property type="project" value="UniProtKB-SubCell"/>
</dbReference>
<dbReference type="PANTHER" id="PTHR22881:SF27">
    <property type="entry name" value="BROMODOMAIN CONTAINING 7_9"/>
    <property type="match status" value="1"/>
</dbReference>
<dbReference type="Pfam" id="PF12024">
    <property type="entry name" value="DUF3512"/>
    <property type="match status" value="1"/>
</dbReference>
<dbReference type="PROSITE" id="PS50114">
    <property type="entry name" value="GATA_ZN_FINGER_2"/>
    <property type="match status" value="1"/>
</dbReference>
<feature type="domain" description="Bromo" evidence="9">
    <location>
        <begin position="156"/>
        <end position="218"/>
    </location>
</feature>
<organism evidence="11 12">
    <name type="scientific">Paraglomus brasilianum</name>
    <dbReference type="NCBI Taxonomy" id="144538"/>
    <lineage>
        <taxon>Eukaryota</taxon>
        <taxon>Fungi</taxon>
        <taxon>Fungi incertae sedis</taxon>
        <taxon>Mucoromycota</taxon>
        <taxon>Glomeromycotina</taxon>
        <taxon>Glomeromycetes</taxon>
        <taxon>Paraglomerales</taxon>
        <taxon>Paraglomeraceae</taxon>
        <taxon>Paraglomus</taxon>
    </lineage>
</organism>
<keyword evidence="5" id="KW-0539">Nucleus</keyword>
<dbReference type="SMART" id="SM00297">
    <property type="entry name" value="BROMO"/>
    <property type="match status" value="1"/>
</dbReference>